<protein>
    <submittedName>
        <fullName evidence="2">Basic secretory peptidase family protein</fullName>
    </submittedName>
</protein>
<accession>A0A366HA99</accession>
<evidence type="ECO:0000313" key="2">
    <source>
        <dbReference type="EMBL" id="RBP39096.1"/>
    </source>
</evidence>
<organism evidence="2 3">
    <name type="scientific">Roseimicrobium gellanilyticum</name>
    <dbReference type="NCBI Taxonomy" id="748857"/>
    <lineage>
        <taxon>Bacteria</taxon>
        <taxon>Pseudomonadati</taxon>
        <taxon>Verrucomicrobiota</taxon>
        <taxon>Verrucomicrobiia</taxon>
        <taxon>Verrucomicrobiales</taxon>
        <taxon>Verrucomicrobiaceae</taxon>
        <taxon>Roseimicrobium</taxon>
    </lineage>
</organism>
<dbReference type="PANTHER" id="PTHR33321">
    <property type="match status" value="1"/>
</dbReference>
<dbReference type="EMBL" id="QNRR01000010">
    <property type="protein sequence ID" value="RBP39096.1"/>
    <property type="molecule type" value="Genomic_DNA"/>
</dbReference>
<dbReference type="OrthoDB" id="9809583at2"/>
<name>A0A366HA99_9BACT</name>
<feature type="chain" id="PRO_5016685405" evidence="1">
    <location>
        <begin position="26"/>
        <end position="222"/>
    </location>
</feature>
<feature type="signal peptide" evidence="1">
    <location>
        <begin position="1"/>
        <end position="25"/>
    </location>
</feature>
<dbReference type="AlphaFoldDB" id="A0A366HA99"/>
<comment type="caution">
    <text evidence="2">The sequence shown here is derived from an EMBL/GenBank/DDBJ whole genome shotgun (WGS) entry which is preliminary data.</text>
</comment>
<evidence type="ECO:0000313" key="3">
    <source>
        <dbReference type="Proteomes" id="UP000253426"/>
    </source>
</evidence>
<evidence type="ECO:0000256" key="1">
    <source>
        <dbReference type="SAM" id="SignalP"/>
    </source>
</evidence>
<proteinExistence type="predicted"/>
<keyword evidence="1" id="KW-0732">Signal</keyword>
<gene>
    <name evidence="2" type="ORF">DES53_110120</name>
</gene>
<dbReference type="InterPro" id="IPR007541">
    <property type="entry name" value="Uncharacterised_BSP"/>
</dbReference>
<reference evidence="2 3" key="1">
    <citation type="submission" date="2018-06" db="EMBL/GenBank/DDBJ databases">
        <title>Genomic Encyclopedia of Type Strains, Phase IV (KMG-IV): sequencing the most valuable type-strain genomes for metagenomic binning, comparative biology and taxonomic classification.</title>
        <authorList>
            <person name="Goeker M."/>
        </authorList>
    </citation>
    <scope>NUCLEOTIDE SEQUENCE [LARGE SCALE GENOMIC DNA]</scope>
    <source>
        <strain evidence="2 3">DSM 25532</strain>
    </source>
</reference>
<sequence>MQYRTQPFQFFVTLVAASLWGMVSAQQPFTVTVDYSQAPSCQTFAEKSKTLVEEWYPKLTKILFGDNHALPYPEVKLIFKPMKGVAGTVNNEITISEDWVTKKAPDDYGMVVHELTHVVQNYKGKGEWWLMEGIADYTRDRHFEPGRRKHRIDRAKNSYKQGYGIAATFLIWLEDVKTKDKDLVRKLNTACHDGTYSAEKFKELCGADADSLWQEFLTTLAK</sequence>
<dbReference type="Proteomes" id="UP000253426">
    <property type="component" value="Unassembled WGS sequence"/>
</dbReference>
<dbReference type="Pfam" id="PF04450">
    <property type="entry name" value="BSP"/>
    <property type="match status" value="1"/>
</dbReference>
<keyword evidence="3" id="KW-1185">Reference proteome</keyword>
<dbReference type="RefSeq" id="WP_113960862.1">
    <property type="nucleotide sequence ID" value="NZ_QNRR01000010.1"/>
</dbReference>
<dbReference type="PANTHER" id="PTHR33321:SF12">
    <property type="entry name" value="PLANT BASIC SECRETORY PROTEIN (BSP) FAMILY PROTEIN"/>
    <property type="match status" value="1"/>
</dbReference>